<name>A0A8H4FRH8_COLGL</name>
<dbReference type="RefSeq" id="XP_045270886.1">
    <property type="nucleotide sequence ID" value="XM_045414308.1"/>
</dbReference>
<evidence type="ECO:0000313" key="1">
    <source>
        <dbReference type="EMBL" id="KAF3811727.1"/>
    </source>
</evidence>
<organism evidence="1 2">
    <name type="scientific">Colletotrichum gloeosporioides</name>
    <name type="common">Anthracnose fungus</name>
    <name type="synonym">Glomerella cingulata</name>
    <dbReference type="NCBI Taxonomy" id="474922"/>
    <lineage>
        <taxon>Eukaryota</taxon>
        <taxon>Fungi</taxon>
        <taxon>Dikarya</taxon>
        <taxon>Ascomycota</taxon>
        <taxon>Pezizomycotina</taxon>
        <taxon>Sordariomycetes</taxon>
        <taxon>Hypocreomycetidae</taxon>
        <taxon>Glomerellales</taxon>
        <taxon>Glomerellaceae</taxon>
        <taxon>Colletotrichum</taxon>
        <taxon>Colletotrichum gloeosporioides species complex</taxon>
    </lineage>
</organism>
<keyword evidence="2" id="KW-1185">Reference proteome</keyword>
<proteinExistence type="predicted"/>
<protein>
    <submittedName>
        <fullName evidence="1">Uncharacterized protein</fullName>
    </submittedName>
</protein>
<dbReference type="AlphaFoldDB" id="A0A8H4FRH8"/>
<dbReference type="GeneID" id="69021589"/>
<evidence type="ECO:0000313" key="2">
    <source>
        <dbReference type="Proteomes" id="UP000613401"/>
    </source>
</evidence>
<accession>A0A8H4FRH8</accession>
<gene>
    <name evidence="1" type="ORF">GCG54_00014478</name>
</gene>
<dbReference type="Proteomes" id="UP000613401">
    <property type="component" value="Unassembled WGS sequence"/>
</dbReference>
<dbReference type="EMBL" id="WVTB01000006">
    <property type="protein sequence ID" value="KAF3811727.1"/>
    <property type="molecule type" value="Genomic_DNA"/>
</dbReference>
<sequence>MAKSWPFPIAILLPTTQATEKFVLTEHDGGDFQISDSIIDDKAGGSPMVNRDVEGPNPDLVSGGFGQKSPQLQCDSSVGHCVVGGVRIGSGSFGGGRNGG</sequence>
<reference evidence="1" key="1">
    <citation type="journal article" date="2020" name="Phytopathology">
        <title>Genome sequence and comparative analysis of Colletotrichum gloeosporioides isolated from Liriodendron leaves.</title>
        <authorList>
            <person name="Fu F.F."/>
            <person name="Hao Z."/>
            <person name="Wang P."/>
            <person name="Lu Y."/>
            <person name="Xue L.J."/>
            <person name="Wei G."/>
            <person name="Tian Y."/>
            <person name="Baishi H."/>
            <person name="Xu H."/>
            <person name="Shi J."/>
            <person name="Cheng T."/>
            <person name="Wang G."/>
            <person name="Yi Y."/>
            <person name="Chen J."/>
        </authorList>
    </citation>
    <scope>NUCLEOTIDE SEQUENCE</scope>
    <source>
        <strain evidence="1">Lc1</strain>
    </source>
</reference>
<comment type="caution">
    <text evidence="1">The sequence shown here is derived from an EMBL/GenBank/DDBJ whole genome shotgun (WGS) entry which is preliminary data.</text>
</comment>
<reference evidence="1" key="2">
    <citation type="submission" date="2020-03" db="EMBL/GenBank/DDBJ databases">
        <authorList>
            <person name="Fu F.-F."/>
            <person name="Chen J."/>
        </authorList>
    </citation>
    <scope>NUCLEOTIDE SEQUENCE</scope>
    <source>
        <strain evidence="1">Lc1</strain>
    </source>
</reference>